<name>A0A9D1TDS1_9FIRM</name>
<dbReference type="EMBL" id="DVOT01000201">
    <property type="protein sequence ID" value="HIV28498.1"/>
    <property type="molecule type" value="Genomic_DNA"/>
</dbReference>
<dbReference type="Pfam" id="PF01936">
    <property type="entry name" value="NYN"/>
    <property type="match status" value="1"/>
</dbReference>
<dbReference type="Proteomes" id="UP000886884">
    <property type="component" value="Unassembled WGS sequence"/>
</dbReference>
<dbReference type="AlphaFoldDB" id="A0A9D1TDS1"/>
<evidence type="ECO:0000313" key="2">
    <source>
        <dbReference type="EMBL" id="HIV28498.1"/>
    </source>
</evidence>
<comment type="caution">
    <text evidence="2">The sequence shown here is derived from an EMBL/GenBank/DDBJ whole genome shotgun (WGS) entry which is preliminary data.</text>
</comment>
<dbReference type="Pfam" id="PF12872">
    <property type="entry name" value="OST-HTH"/>
    <property type="match status" value="2"/>
</dbReference>
<dbReference type="InterPro" id="IPR021139">
    <property type="entry name" value="NYN"/>
</dbReference>
<accession>A0A9D1TDS1</accession>
<dbReference type="PANTHER" id="PTHR35811:SF1">
    <property type="entry name" value="HTH OST-TYPE DOMAIN-CONTAINING PROTEIN"/>
    <property type="match status" value="1"/>
</dbReference>
<sequence>MGQMSYAVFVDLENAGAKQSTLQNIIEKVKIRGDILLGKVYGYTDRYTELKEVLLSNTFNVVPSLRYGKNQKNNLDIQLVIDAMEVAYANPLINGFCIVSGDSDYTPLVGKLKSMGKHVLGISRSEVASNIFIKACNEFIFLESVATSPVKQQPTRDADVREDIKELAELVPTILGDQAEERMYASELKGILLRLRPDFNERNYGCGSFGKLMALVARESPQIRLETVDSSLIIVLDNGEAPTRSLDKSNWLPAFRQQLERFREEGFERVNPSILKAAIQAEYPDFDEHKIGFKKFSDIMKRLEREHLLVVEMDEAKTMLLRIIS</sequence>
<feature type="domain" description="HTH OST-type" evidence="1">
    <location>
        <begin position="163"/>
        <end position="239"/>
    </location>
</feature>
<feature type="domain" description="HTH OST-type" evidence="1">
    <location>
        <begin position="247"/>
        <end position="325"/>
    </location>
</feature>
<dbReference type="InterPro" id="IPR025605">
    <property type="entry name" value="OST-HTH/LOTUS_dom"/>
</dbReference>
<evidence type="ECO:0000313" key="3">
    <source>
        <dbReference type="Proteomes" id="UP000886884"/>
    </source>
</evidence>
<protein>
    <submittedName>
        <fullName evidence="2">NYN domain-containing protein</fullName>
    </submittedName>
</protein>
<dbReference type="GO" id="GO:0004540">
    <property type="term" value="F:RNA nuclease activity"/>
    <property type="evidence" value="ECO:0007669"/>
    <property type="project" value="InterPro"/>
</dbReference>
<dbReference type="CDD" id="cd11297">
    <property type="entry name" value="PIN_LabA-like_N_1"/>
    <property type="match status" value="1"/>
</dbReference>
<dbReference type="PROSITE" id="PS51644">
    <property type="entry name" value="HTH_OST"/>
    <property type="match status" value="2"/>
</dbReference>
<reference evidence="2" key="2">
    <citation type="journal article" date="2021" name="PeerJ">
        <title>Extensive microbial diversity within the chicken gut microbiome revealed by metagenomics and culture.</title>
        <authorList>
            <person name="Gilroy R."/>
            <person name="Ravi A."/>
            <person name="Getino M."/>
            <person name="Pursley I."/>
            <person name="Horton D.L."/>
            <person name="Alikhan N.F."/>
            <person name="Baker D."/>
            <person name="Gharbi K."/>
            <person name="Hall N."/>
            <person name="Watson M."/>
            <person name="Adriaenssens E.M."/>
            <person name="Foster-Nyarko E."/>
            <person name="Jarju S."/>
            <person name="Secka A."/>
            <person name="Antonio M."/>
            <person name="Oren A."/>
            <person name="Chaudhuri R.R."/>
            <person name="La Ragione R."/>
            <person name="Hildebrand F."/>
            <person name="Pallen M.J."/>
        </authorList>
    </citation>
    <scope>NUCLEOTIDE SEQUENCE</scope>
    <source>
        <strain evidence="2">CHK183-6373</strain>
    </source>
</reference>
<organism evidence="2 3">
    <name type="scientific">Candidatus Ornithocaccomicrobium faecavium</name>
    <dbReference type="NCBI Taxonomy" id="2840890"/>
    <lineage>
        <taxon>Bacteria</taxon>
        <taxon>Bacillati</taxon>
        <taxon>Bacillota</taxon>
        <taxon>Clostridia</taxon>
        <taxon>Candidatus Ornithocaccomicrobium</taxon>
    </lineage>
</organism>
<reference evidence="2" key="1">
    <citation type="submission" date="2020-10" db="EMBL/GenBank/DDBJ databases">
        <authorList>
            <person name="Gilroy R."/>
        </authorList>
    </citation>
    <scope>NUCLEOTIDE SEQUENCE</scope>
    <source>
        <strain evidence="2">CHK183-6373</strain>
    </source>
</reference>
<dbReference type="PANTHER" id="PTHR35811">
    <property type="entry name" value="SLR1870 PROTEIN"/>
    <property type="match status" value="1"/>
</dbReference>
<evidence type="ECO:0000259" key="1">
    <source>
        <dbReference type="PROSITE" id="PS51644"/>
    </source>
</evidence>
<proteinExistence type="predicted"/>
<dbReference type="Gene3D" id="3.40.50.1010">
    <property type="entry name" value="5'-nuclease"/>
    <property type="match status" value="1"/>
</dbReference>
<gene>
    <name evidence="2" type="ORF">IAA64_11030</name>
</gene>